<accession>A0A059KMS6</accession>
<reference evidence="1 2" key="1">
    <citation type="journal article" date="2014" name="FEMS Microbiol. Ecol.">
        <title>Sphaerotilus natans encrusted with nanoball-shaped Fe(III) oxide minerals formed by nitrate-reducing mixotrophic Fe(II) oxidation.</title>
        <authorList>
            <person name="Park S."/>
            <person name="Kim D.H."/>
            <person name="Lee J.H."/>
            <person name="Hur H.G."/>
        </authorList>
    </citation>
    <scope>NUCLEOTIDE SEQUENCE [LARGE SCALE GENOMIC DNA]</scope>
    <source>
        <strain evidence="1 2">DSM 6575</strain>
    </source>
</reference>
<dbReference type="EMBL" id="AZRA01000040">
    <property type="protein sequence ID" value="KDB52787.1"/>
    <property type="molecule type" value="Genomic_DNA"/>
</dbReference>
<name>A0A059KMS6_9BURK</name>
<dbReference type="PATRIC" id="fig|1286631.3.peg.1625"/>
<comment type="caution">
    <text evidence="1">The sequence shown here is derived from an EMBL/GenBank/DDBJ whole genome shotgun (WGS) entry which is preliminary data.</text>
</comment>
<dbReference type="Proteomes" id="UP000026714">
    <property type="component" value="Unassembled WGS sequence"/>
</dbReference>
<evidence type="ECO:0000313" key="1">
    <source>
        <dbReference type="EMBL" id="KDB52787.1"/>
    </source>
</evidence>
<dbReference type="AlphaFoldDB" id="A0A059KMS6"/>
<proteinExistence type="predicted"/>
<gene>
    <name evidence="1" type="ORF">X805_16520</name>
</gene>
<sequence>MTGCAAGGGAAVGIAVDVAEAVVAVEGAALQRHRAAFGEAAAGHMRGVLLAHHMGGRQRVARRERILLDQEGIVLLRHPGQRVQRQAVAHRRVAGHQVHALVAEEPRAGDPARAAQRRALGRLDRQHVADLLLQALVEDTAQAHALELVVQPRVERVDVDRQAALAPQVVPGVLIAGLHELVGQAQARGQAQHETLGIGRGVLVVVALVGEQRHVVPARLAVGAPVGRQRPARQLLARVPLALAEVQEAALAVLVAQALYQLGGVEPLRGAERVGVPLGAIAVVDRDEGRLAAHRQAHVARDQLGIDLLAQRQHRRPLVLAVGLGHARGFPDARDLHLVRELDLALVDRAGDRRRAGGLRRAGQRDVALAGQQARGRVQPDPARARQIDLAPGMQVGEVDLGAAGAIQGDDVGLQLDQVAGDEARGQAHVAQRLHQQPAGVATGARGLGQRLLRRLHARLEADGVADLVLQALVQPDQEVDRAHLAAVDGVEEGLQRGRGRRRLQVRGQFLLQAVLVDEGEVLGARLEEEVEGVVDRHLGHQIDGDLELRGLLREDQAGEIVRERILLPVDEMRLGLDAQRVRQHRRAAVRRRAQAHHLGRERHRPVIPVVGDVMESDVDGHGVIFLEMKRRPRRL</sequence>
<evidence type="ECO:0000313" key="2">
    <source>
        <dbReference type="Proteomes" id="UP000026714"/>
    </source>
</evidence>
<keyword evidence="2" id="KW-1185">Reference proteome</keyword>
<protein>
    <submittedName>
        <fullName evidence="1">Uncharacterized protein</fullName>
    </submittedName>
</protein>
<organism evidence="1 2">
    <name type="scientific">Sphaerotilus natans subsp. natans DSM 6575</name>
    <dbReference type="NCBI Taxonomy" id="1286631"/>
    <lineage>
        <taxon>Bacteria</taxon>
        <taxon>Pseudomonadati</taxon>
        <taxon>Pseudomonadota</taxon>
        <taxon>Betaproteobacteria</taxon>
        <taxon>Burkholderiales</taxon>
        <taxon>Sphaerotilaceae</taxon>
        <taxon>Sphaerotilus</taxon>
    </lineage>
</organism>